<reference evidence="2" key="2">
    <citation type="submission" date="2019-07" db="EMBL/GenBank/DDBJ databases">
        <authorList>
            <person name="Seetharam A."/>
            <person name="Woodhouse M."/>
            <person name="Cannon E."/>
        </authorList>
    </citation>
    <scope>NUCLEOTIDE SEQUENCE [LARGE SCALE GENOMIC DNA]</scope>
    <source>
        <strain evidence="2">cv. B73</strain>
    </source>
</reference>
<reference evidence="2" key="3">
    <citation type="submission" date="2021-05" db="UniProtKB">
        <authorList>
            <consortium name="EnsemblPlants"/>
        </authorList>
    </citation>
    <scope>IDENTIFICATION</scope>
    <source>
        <strain evidence="2">cv. B73</strain>
    </source>
</reference>
<dbReference type="Gramene" id="Zm00001eb425290_T001">
    <property type="protein sequence ID" value="Zm00001eb425290_P001"/>
    <property type="gene ID" value="Zm00001eb425290"/>
</dbReference>
<reference evidence="3" key="1">
    <citation type="journal article" date="2009" name="Science">
        <title>The B73 maize genome: complexity, diversity, and dynamics.</title>
        <authorList>
            <person name="Schnable P.S."/>
            <person name="Ware D."/>
            <person name="Fulton R.S."/>
            <person name="Stein J.C."/>
            <person name="Wei F."/>
            <person name="Pasternak S."/>
            <person name="Liang C."/>
            <person name="Zhang J."/>
            <person name="Fulton L."/>
            <person name="Graves T.A."/>
            <person name="Minx P."/>
            <person name="Reily A.D."/>
            <person name="Courtney L."/>
            <person name="Kruchowski S.S."/>
            <person name="Tomlinson C."/>
            <person name="Strong C."/>
            <person name="Delehaunty K."/>
            <person name="Fronick C."/>
            <person name="Courtney B."/>
            <person name="Rock S.M."/>
            <person name="Belter E."/>
            <person name="Du F."/>
            <person name="Kim K."/>
            <person name="Abbott R.M."/>
            <person name="Cotton M."/>
            <person name="Levy A."/>
            <person name="Marchetto P."/>
            <person name="Ochoa K."/>
            <person name="Jackson S.M."/>
            <person name="Gillam B."/>
            <person name="Chen W."/>
            <person name="Yan L."/>
            <person name="Higginbotham J."/>
            <person name="Cardenas M."/>
            <person name="Waligorski J."/>
            <person name="Applebaum E."/>
            <person name="Phelps L."/>
            <person name="Falcone J."/>
            <person name="Kanchi K."/>
            <person name="Thane T."/>
            <person name="Scimone A."/>
            <person name="Thane N."/>
            <person name="Henke J."/>
            <person name="Wang T."/>
            <person name="Ruppert J."/>
            <person name="Shah N."/>
            <person name="Rotter K."/>
            <person name="Hodges J."/>
            <person name="Ingenthron E."/>
            <person name="Cordes M."/>
            <person name="Kohlberg S."/>
            <person name="Sgro J."/>
            <person name="Delgado B."/>
            <person name="Mead K."/>
            <person name="Chinwalla A."/>
            <person name="Leonard S."/>
            <person name="Crouse K."/>
            <person name="Collura K."/>
            <person name="Kudrna D."/>
            <person name="Currie J."/>
            <person name="He R."/>
            <person name="Angelova A."/>
            <person name="Rajasekar S."/>
            <person name="Mueller T."/>
            <person name="Lomeli R."/>
            <person name="Scara G."/>
            <person name="Ko A."/>
            <person name="Delaney K."/>
            <person name="Wissotski M."/>
            <person name="Lopez G."/>
            <person name="Campos D."/>
            <person name="Braidotti M."/>
            <person name="Ashley E."/>
            <person name="Golser W."/>
            <person name="Kim H."/>
            <person name="Lee S."/>
            <person name="Lin J."/>
            <person name="Dujmic Z."/>
            <person name="Kim W."/>
            <person name="Talag J."/>
            <person name="Zuccolo A."/>
            <person name="Fan C."/>
            <person name="Sebastian A."/>
            <person name="Kramer M."/>
            <person name="Spiegel L."/>
            <person name="Nascimento L."/>
            <person name="Zutavern T."/>
            <person name="Miller B."/>
            <person name="Ambroise C."/>
            <person name="Muller S."/>
            <person name="Spooner W."/>
            <person name="Narechania A."/>
            <person name="Ren L."/>
            <person name="Wei S."/>
            <person name="Kumari S."/>
            <person name="Faga B."/>
            <person name="Levy M.J."/>
            <person name="McMahan L."/>
            <person name="Van Buren P."/>
            <person name="Vaughn M.W."/>
            <person name="Ying K."/>
            <person name="Yeh C.-T."/>
            <person name="Emrich S.J."/>
            <person name="Jia Y."/>
            <person name="Kalyanaraman A."/>
            <person name="Hsia A.-P."/>
            <person name="Barbazuk W.B."/>
            <person name="Baucom R.S."/>
            <person name="Brutnell T.P."/>
            <person name="Carpita N.C."/>
            <person name="Chaparro C."/>
            <person name="Chia J.-M."/>
            <person name="Deragon J.-M."/>
            <person name="Estill J.C."/>
            <person name="Fu Y."/>
            <person name="Jeddeloh J.A."/>
            <person name="Han Y."/>
            <person name="Lee H."/>
            <person name="Li P."/>
            <person name="Lisch D.R."/>
            <person name="Liu S."/>
            <person name="Liu Z."/>
            <person name="Nagel D.H."/>
            <person name="McCann M.C."/>
            <person name="SanMiguel P."/>
            <person name="Myers A.M."/>
            <person name="Nettleton D."/>
            <person name="Nguyen J."/>
            <person name="Penning B.W."/>
            <person name="Ponnala L."/>
            <person name="Schneider K.L."/>
            <person name="Schwartz D.C."/>
            <person name="Sharma A."/>
            <person name="Soderlund C."/>
            <person name="Springer N.M."/>
            <person name="Sun Q."/>
            <person name="Wang H."/>
            <person name="Waterman M."/>
            <person name="Westerman R."/>
            <person name="Wolfgruber T.K."/>
            <person name="Yang L."/>
            <person name="Yu Y."/>
            <person name="Zhang L."/>
            <person name="Zhou S."/>
            <person name="Zhu Q."/>
            <person name="Bennetzen J.L."/>
            <person name="Dawe R.K."/>
            <person name="Jiang J."/>
            <person name="Jiang N."/>
            <person name="Presting G.G."/>
            <person name="Wessler S.R."/>
            <person name="Aluru S."/>
            <person name="Martienssen R.A."/>
            <person name="Clifton S.W."/>
            <person name="McCombie W.R."/>
            <person name="Wing R.A."/>
            <person name="Wilson R.K."/>
        </authorList>
    </citation>
    <scope>NUCLEOTIDE SEQUENCE [LARGE SCALE GENOMIC DNA]</scope>
    <source>
        <strain evidence="3">cv. B73</strain>
    </source>
</reference>
<keyword evidence="3" id="KW-1185">Reference proteome</keyword>
<dbReference type="InParanoid" id="A0A804RJY6"/>
<feature type="region of interest" description="Disordered" evidence="1">
    <location>
        <begin position="1"/>
        <end position="116"/>
    </location>
</feature>
<protein>
    <submittedName>
        <fullName evidence="2">Uncharacterized protein</fullName>
    </submittedName>
</protein>
<dbReference type="EnsemblPlants" id="Zm00001eb425290_T001">
    <property type="protein sequence ID" value="Zm00001eb425290_P001"/>
    <property type="gene ID" value="Zm00001eb425290"/>
</dbReference>
<dbReference type="Proteomes" id="UP000007305">
    <property type="component" value="Chromosome 10"/>
</dbReference>
<evidence type="ECO:0000313" key="2">
    <source>
        <dbReference type="EnsemblPlants" id="Zm00001eb425290_P001"/>
    </source>
</evidence>
<feature type="compositionally biased region" description="Low complexity" evidence="1">
    <location>
        <begin position="72"/>
        <end position="84"/>
    </location>
</feature>
<accession>A0A804RJY6</accession>
<feature type="compositionally biased region" description="Basic and acidic residues" evidence="1">
    <location>
        <begin position="187"/>
        <end position="198"/>
    </location>
</feature>
<feature type="compositionally biased region" description="Low complexity" evidence="1">
    <location>
        <begin position="32"/>
        <end position="44"/>
    </location>
</feature>
<feature type="region of interest" description="Disordered" evidence="1">
    <location>
        <begin position="152"/>
        <end position="210"/>
    </location>
</feature>
<evidence type="ECO:0000256" key="1">
    <source>
        <dbReference type="SAM" id="MobiDB-lite"/>
    </source>
</evidence>
<feature type="compositionally biased region" description="Pro residues" evidence="1">
    <location>
        <begin position="53"/>
        <end position="71"/>
    </location>
</feature>
<evidence type="ECO:0000313" key="3">
    <source>
        <dbReference type="Proteomes" id="UP000007305"/>
    </source>
</evidence>
<organism evidence="2 3">
    <name type="scientific">Zea mays</name>
    <name type="common">Maize</name>
    <dbReference type="NCBI Taxonomy" id="4577"/>
    <lineage>
        <taxon>Eukaryota</taxon>
        <taxon>Viridiplantae</taxon>
        <taxon>Streptophyta</taxon>
        <taxon>Embryophyta</taxon>
        <taxon>Tracheophyta</taxon>
        <taxon>Spermatophyta</taxon>
        <taxon>Magnoliopsida</taxon>
        <taxon>Liliopsida</taxon>
        <taxon>Poales</taxon>
        <taxon>Poaceae</taxon>
        <taxon>PACMAD clade</taxon>
        <taxon>Panicoideae</taxon>
        <taxon>Andropogonodae</taxon>
        <taxon>Andropogoneae</taxon>
        <taxon>Tripsacinae</taxon>
        <taxon>Zea</taxon>
    </lineage>
</organism>
<sequence>MPPPPLCARTRPVPLARTNRPIRKLRTGQLHAASAPILSPSIPSARRHDHHPSPSPPVQRPLSPPLLPPQSPSSTQQPRSIPSRAQQPPSISFARPSPQSWPLPPLRLGFSTAGTTRSGTDVVTAAWHRPSAHRHYEDIWVAGRWFPMPRAPSLPSRDLGPRTQGGRGRHARLTTSDGGGARPCRRGGRDQGRGRDLDVALGRGPGCDER</sequence>
<dbReference type="AlphaFoldDB" id="A0A804RJY6"/>
<proteinExistence type="predicted"/>
<name>A0A804RJY6_MAIZE</name>